<organism evidence="2 3">
    <name type="scientific">Rhododendron simsii</name>
    <name type="common">Sims's rhododendron</name>
    <dbReference type="NCBI Taxonomy" id="118357"/>
    <lineage>
        <taxon>Eukaryota</taxon>
        <taxon>Viridiplantae</taxon>
        <taxon>Streptophyta</taxon>
        <taxon>Embryophyta</taxon>
        <taxon>Tracheophyta</taxon>
        <taxon>Spermatophyta</taxon>
        <taxon>Magnoliopsida</taxon>
        <taxon>eudicotyledons</taxon>
        <taxon>Gunneridae</taxon>
        <taxon>Pentapetalae</taxon>
        <taxon>asterids</taxon>
        <taxon>Ericales</taxon>
        <taxon>Ericaceae</taxon>
        <taxon>Ericoideae</taxon>
        <taxon>Rhodoreae</taxon>
        <taxon>Rhododendron</taxon>
    </lineage>
</organism>
<reference evidence="2" key="1">
    <citation type="submission" date="2019-11" db="EMBL/GenBank/DDBJ databases">
        <authorList>
            <person name="Liu Y."/>
            <person name="Hou J."/>
            <person name="Li T.-Q."/>
            <person name="Guan C.-H."/>
            <person name="Wu X."/>
            <person name="Wu H.-Z."/>
            <person name="Ling F."/>
            <person name="Zhang R."/>
            <person name="Shi X.-G."/>
            <person name="Ren J.-P."/>
            <person name="Chen E.-F."/>
            <person name="Sun J.-M."/>
        </authorList>
    </citation>
    <scope>NUCLEOTIDE SEQUENCE</scope>
    <source>
        <strain evidence="2">Adult_tree_wgs_1</strain>
        <tissue evidence="2">Leaves</tissue>
    </source>
</reference>
<dbReference type="Pfam" id="PF00085">
    <property type="entry name" value="Thioredoxin"/>
    <property type="match status" value="1"/>
</dbReference>
<name>A0A834LXF8_RHOSS</name>
<keyword evidence="3" id="KW-1185">Reference proteome</keyword>
<feature type="domain" description="Thioredoxin" evidence="1">
    <location>
        <begin position="2"/>
        <end position="55"/>
    </location>
</feature>
<dbReference type="SUPFAM" id="SSF52833">
    <property type="entry name" value="Thioredoxin-like"/>
    <property type="match status" value="1"/>
</dbReference>
<sequence length="70" mass="7706">MAKKMPHIMFLKVDVDELESVAKDWAIKAMPTFIFIKEAKLVDKVVGAQKEALQIVVAKHDTPVAVTATA</sequence>
<dbReference type="Gene3D" id="3.40.30.10">
    <property type="entry name" value="Glutaredoxin"/>
    <property type="match status" value="1"/>
</dbReference>
<gene>
    <name evidence="2" type="ORF">RHSIM_Rhsim02G0150500</name>
</gene>
<evidence type="ECO:0000259" key="1">
    <source>
        <dbReference type="Pfam" id="PF00085"/>
    </source>
</evidence>
<dbReference type="PANTHER" id="PTHR10438">
    <property type="entry name" value="THIOREDOXIN"/>
    <property type="match status" value="1"/>
</dbReference>
<dbReference type="EMBL" id="WJXA01000002">
    <property type="protein sequence ID" value="KAF7151785.1"/>
    <property type="molecule type" value="Genomic_DNA"/>
</dbReference>
<dbReference type="PANTHER" id="PTHR10438:SF425">
    <property type="entry name" value="THIOREDOXIN H1"/>
    <property type="match status" value="1"/>
</dbReference>
<accession>A0A834LXF8</accession>
<dbReference type="CDD" id="cd02947">
    <property type="entry name" value="TRX_family"/>
    <property type="match status" value="1"/>
</dbReference>
<evidence type="ECO:0000313" key="3">
    <source>
        <dbReference type="Proteomes" id="UP000626092"/>
    </source>
</evidence>
<comment type="caution">
    <text evidence="2">The sequence shown here is derived from an EMBL/GenBank/DDBJ whole genome shotgun (WGS) entry which is preliminary data.</text>
</comment>
<dbReference type="InterPro" id="IPR036249">
    <property type="entry name" value="Thioredoxin-like_sf"/>
</dbReference>
<dbReference type="AlphaFoldDB" id="A0A834LXF8"/>
<proteinExistence type="predicted"/>
<dbReference type="Proteomes" id="UP000626092">
    <property type="component" value="Unassembled WGS sequence"/>
</dbReference>
<protein>
    <recommendedName>
        <fullName evidence="1">Thioredoxin domain-containing protein</fullName>
    </recommendedName>
</protein>
<dbReference type="InterPro" id="IPR013766">
    <property type="entry name" value="Thioredoxin_domain"/>
</dbReference>
<dbReference type="OrthoDB" id="10263751at2759"/>
<dbReference type="InterPro" id="IPR050620">
    <property type="entry name" value="Thioredoxin_H-type-like"/>
</dbReference>
<evidence type="ECO:0000313" key="2">
    <source>
        <dbReference type="EMBL" id="KAF7151785.1"/>
    </source>
</evidence>